<keyword evidence="3" id="KW-1185">Reference proteome</keyword>
<reference evidence="2 3" key="1">
    <citation type="submission" date="2018-01" db="EMBL/GenBank/DDBJ databases">
        <title>Complete genome sequence of Streptomyces lunaelactis MM109T, a Ferroverdin A producer isolated from cave moonmilk deposits.</title>
        <authorList>
            <person name="Naome A."/>
            <person name="Martinet L."/>
            <person name="Maciejewska M."/>
            <person name="Anderssen S."/>
            <person name="Adam D."/>
            <person name="Tenconi E."/>
            <person name="Deflandre B."/>
            <person name="Arguelles-Arias A."/>
            <person name="Calusinska M."/>
            <person name="Copieters W."/>
            <person name="Karim L."/>
            <person name="Hanikenne M."/>
            <person name="Baurain D."/>
            <person name="van Wezel G."/>
            <person name="Smargiasso N."/>
            <person name="de Pauw E."/>
            <person name="Delfosse P."/>
            <person name="Rigali S."/>
        </authorList>
    </citation>
    <scope>NUCLEOTIDE SEQUENCE [LARGE SCALE GENOMIC DNA]</scope>
    <source>
        <strain evidence="2 3">MM109</strain>
    </source>
</reference>
<proteinExistence type="predicted"/>
<dbReference type="AlphaFoldDB" id="A0A2R4T0M2"/>
<dbReference type="Proteomes" id="UP000244201">
    <property type="component" value="Chromosome"/>
</dbReference>
<evidence type="ECO:0000256" key="1">
    <source>
        <dbReference type="SAM" id="MobiDB-lite"/>
    </source>
</evidence>
<gene>
    <name evidence="2" type="ORF">SLUN_11075</name>
</gene>
<sequence>MGGSPLNHIARTARPMALLSAAATLLGALFICVSPPSPHHNASPDIRTAYTCPYDNGACGLLPLVEAAVLTAPPHDAPLEAGALPSQLDPSASAGRPTRSGAQPRAPDLHVLQVLRT</sequence>
<dbReference type="KEGG" id="slk:SLUN_11075"/>
<dbReference type="RefSeq" id="WP_108148336.1">
    <property type="nucleotide sequence ID" value="NZ_CP026304.1"/>
</dbReference>
<evidence type="ECO:0000313" key="3">
    <source>
        <dbReference type="Proteomes" id="UP000244201"/>
    </source>
</evidence>
<protein>
    <submittedName>
        <fullName evidence="2">Uncharacterized protein</fullName>
    </submittedName>
</protein>
<dbReference type="OrthoDB" id="4330564at2"/>
<dbReference type="EMBL" id="CP026304">
    <property type="protein sequence ID" value="AVZ72654.1"/>
    <property type="molecule type" value="Genomic_DNA"/>
</dbReference>
<organism evidence="2 3">
    <name type="scientific">Streptomyces lunaelactis</name>
    <dbReference type="NCBI Taxonomy" id="1535768"/>
    <lineage>
        <taxon>Bacteria</taxon>
        <taxon>Bacillati</taxon>
        <taxon>Actinomycetota</taxon>
        <taxon>Actinomycetes</taxon>
        <taxon>Kitasatosporales</taxon>
        <taxon>Streptomycetaceae</taxon>
        <taxon>Streptomyces</taxon>
    </lineage>
</organism>
<feature type="region of interest" description="Disordered" evidence="1">
    <location>
        <begin position="75"/>
        <end position="111"/>
    </location>
</feature>
<dbReference type="GeneID" id="55655802"/>
<evidence type="ECO:0000313" key="2">
    <source>
        <dbReference type="EMBL" id="AVZ72654.1"/>
    </source>
</evidence>
<accession>A0A2R4T0M2</accession>
<name>A0A2R4T0M2_9ACTN</name>